<sequence>MKALAQSDTRDFVVIAGRIQTVSDLESAKTVIDNTVRSQLGEYRYNTTKGIDYEGNVFTSSPNLQLFEAQVRRNVLRLSFVEQITSFEYNVSNGELSYSMTVSTIYGDAELNDL</sequence>
<gene>
    <name evidence="1" type="ORF">vBVpPBT1011_0010</name>
</gene>
<accession>A0A8F2XXH2</accession>
<dbReference type="Pfam" id="PF10934">
    <property type="entry name" value="Sheath_initiator"/>
    <property type="match status" value="1"/>
</dbReference>
<dbReference type="Proteomes" id="UP000683424">
    <property type="component" value="Segment"/>
</dbReference>
<dbReference type="InterPro" id="IPR020288">
    <property type="entry name" value="Sheath_initiator"/>
</dbReference>
<protein>
    <submittedName>
        <fullName evidence="1">Adapter protein</fullName>
    </submittedName>
</protein>
<name>A0A8F2XXH2_9CAUD</name>
<organism evidence="1 2">
    <name type="scientific">Vibrio phage vB_VpP_BT-1011</name>
    <dbReference type="NCBI Taxonomy" id="2799672"/>
    <lineage>
        <taxon>Viruses</taxon>
        <taxon>Duplodnaviria</taxon>
        <taxon>Heunggongvirae</taxon>
        <taxon>Uroviricota</taxon>
        <taxon>Caudoviricetes</taxon>
        <taxon>Tieomvirus</taxon>
        <taxon>Tieomvirus BT1011</taxon>
    </lineage>
</organism>
<evidence type="ECO:0000313" key="2">
    <source>
        <dbReference type="Proteomes" id="UP000683424"/>
    </source>
</evidence>
<evidence type="ECO:0000313" key="1">
    <source>
        <dbReference type="EMBL" id="QWX10209.1"/>
    </source>
</evidence>
<dbReference type="EMBL" id="MW009675">
    <property type="protein sequence ID" value="QWX10209.1"/>
    <property type="molecule type" value="Genomic_DNA"/>
</dbReference>
<reference evidence="1" key="1">
    <citation type="submission" date="2020-09" db="EMBL/GenBank/DDBJ databases">
        <authorList>
            <person name="Gao C."/>
            <person name="Qiu Z."/>
        </authorList>
    </citation>
    <scope>NUCLEOTIDE SEQUENCE</scope>
</reference>
<keyword evidence="2" id="KW-1185">Reference proteome</keyword>
<proteinExistence type="predicted"/>